<sequence length="63" mass="7337">MTCSEEFRTNYSKINYKDGSAKYAISRQHYNFTNKTWLSIVREHDTVKLTYVVICQLVNGSAL</sequence>
<reference evidence="1 2" key="1">
    <citation type="submission" date="2015-12" db="EMBL/GenBank/DDBJ databases">
        <title>Draft genome of the nematode, Onchocerca flexuosa.</title>
        <authorList>
            <person name="Mitreva M."/>
        </authorList>
    </citation>
    <scope>NUCLEOTIDE SEQUENCE [LARGE SCALE GENOMIC DNA]</scope>
    <source>
        <strain evidence="1">Red Deer</strain>
    </source>
</reference>
<accession>A0A238BVM9</accession>
<dbReference type="AlphaFoldDB" id="A0A238BVM9"/>
<name>A0A238BVM9_9BILA</name>
<proteinExistence type="predicted"/>
<evidence type="ECO:0000313" key="1">
    <source>
        <dbReference type="EMBL" id="OZC09353.1"/>
    </source>
</evidence>
<protein>
    <submittedName>
        <fullName evidence="1">Uncharacterized protein</fullName>
    </submittedName>
</protein>
<organism evidence="1 2">
    <name type="scientific">Onchocerca flexuosa</name>
    <dbReference type="NCBI Taxonomy" id="387005"/>
    <lineage>
        <taxon>Eukaryota</taxon>
        <taxon>Metazoa</taxon>
        <taxon>Ecdysozoa</taxon>
        <taxon>Nematoda</taxon>
        <taxon>Chromadorea</taxon>
        <taxon>Rhabditida</taxon>
        <taxon>Spirurina</taxon>
        <taxon>Spiruromorpha</taxon>
        <taxon>Filarioidea</taxon>
        <taxon>Onchocercidae</taxon>
        <taxon>Onchocerca</taxon>
    </lineage>
</organism>
<dbReference type="EMBL" id="KZ269995">
    <property type="protein sequence ID" value="OZC09353.1"/>
    <property type="molecule type" value="Genomic_DNA"/>
</dbReference>
<dbReference type="Proteomes" id="UP000242913">
    <property type="component" value="Unassembled WGS sequence"/>
</dbReference>
<evidence type="ECO:0000313" key="2">
    <source>
        <dbReference type="Proteomes" id="UP000242913"/>
    </source>
</evidence>
<gene>
    <name evidence="1" type="ORF">X798_03695</name>
</gene>
<keyword evidence="2" id="KW-1185">Reference proteome</keyword>